<organism evidence="1 2">
    <name type="scientific">Nephila pilipes</name>
    <name type="common">Giant wood spider</name>
    <name type="synonym">Nephila maculata</name>
    <dbReference type="NCBI Taxonomy" id="299642"/>
    <lineage>
        <taxon>Eukaryota</taxon>
        <taxon>Metazoa</taxon>
        <taxon>Ecdysozoa</taxon>
        <taxon>Arthropoda</taxon>
        <taxon>Chelicerata</taxon>
        <taxon>Arachnida</taxon>
        <taxon>Araneae</taxon>
        <taxon>Araneomorphae</taxon>
        <taxon>Entelegynae</taxon>
        <taxon>Araneoidea</taxon>
        <taxon>Nephilidae</taxon>
        <taxon>Nephila</taxon>
    </lineage>
</organism>
<protein>
    <submittedName>
        <fullName evidence="1">Uncharacterized protein</fullName>
    </submittedName>
</protein>
<gene>
    <name evidence="1" type="ORF">NPIL_124251</name>
</gene>
<proteinExistence type="predicted"/>
<dbReference type="EMBL" id="BMAW01011166">
    <property type="protein sequence ID" value="GFT22307.1"/>
    <property type="molecule type" value="Genomic_DNA"/>
</dbReference>
<evidence type="ECO:0000313" key="2">
    <source>
        <dbReference type="Proteomes" id="UP000887013"/>
    </source>
</evidence>
<name>A0A8X6NNB2_NEPPI</name>
<evidence type="ECO:0000313" key="1">
    <source>
        <dbReference type="EMBL" id="GFT22307.1"/>
    </source>
</evidence>
<sequence length="92" mass="10703">MYAPRFVDCWYGNRSLYVRAVCFTLRGFITPSVKKRNIGTFCASLIPEIFKGRQDRRDSKKEIQKMAIRTDICMPLVFPPIVERKLQSVGSR</sequence>
<accession>A0A8X6NNB2</accession>
<dbReference type="AlphaFoldDB" id="A0A8X6NNB2"/>
<dbReference type="Proteomes" id="UP000887013">
    <property type="component" value="Unassembled WGS sequence"/>
</dbReference>
<keyword evidence="2" id="KW-1185">Reference proteome</keyword>
<reference evidence="1" key="1">
    <citation type="submission" date="2020-08" db="EMBL/GenBank/DDBJ databases">
        <title>Multicomponent nature underlies the extraordinary mechanical properties of spider dragline silk.</title>
        <authorList>
            <person name="Kono N."/>
            <person name="Nakamura H."/>
            <person name="Mori M."/>
            <person name="Yoshida Y."/>
            <person name="Ohtoshi R."/>
            <person name="Malay A.D."/>
            <person name="Moran D.A.P."/>
            <person name="Tomita M."/>
            <person name="Numata K."/>
            <person name="Arakawa K."/>
        </authorList>
    </citation>
    <scope>NUCLEOTIDE SEQUENCE</scope>
</reference>
<comment type="caution">
    <text evidence="1">The sequence shown here is derived from an EMBL/GenBank/DDBJ whole genome shotgun (WGS) entry which is preliminary data.</text>
</comment>